<evidence type="ECO:0000256" key="1">
    <source>
        <dbReference type="ARBA" id="ARBA00010702"/>
    </source>
</evidence>
<dbReference type="KEGG" id="mhi:Mhar_1633"/>
<comment type="cofactor">
    <cofactor evidence="3">
        <name>Mg(2+)</name>
        <dbReference type="ChEBI" id="CHEBI:18420"/>
    </cofactor>
    <text evidence="3">Binds 2 magnesium ions per subunit.</text>
</comment>
<dbReference type="RefSeq" id="WP_014587175.1">
    <property type="nucleotide sequence ID" value="NC_017527.1"/>
</dbReference>
<keyword evidence="3" id="KW-0479">Metal-binding</keyword>
<feature type="binding site" evidence="3">
    <location>
        <position position="268"/>
    </location>
    <ligand>
        <name>Mg(2+)</name>
        <dbReference type="ChEBI" id="CHEBI:18420"/>
        <label>1</label>
    </ligand>
</feature>
<dbReference type="OrthoDB" id="114878at2157"/>
<sequence length="320" mass="33654">MAGELLDRFCGSLLGLAVGDALGMPVEGMTAEEIRAGPGEVRDMIAPAADHFHSGLSPGQYTDDTEQTLILAETLIEAGSFDVERFAKRLASWGRCWTADPRMNRGVGWTSKTAIQELLGGMAWREAGVATPTCGSAMRAAPIGLVYHCSLDLVARYADLQSLPTHSSAAARAGSVAVAVGVALSILGFAPLRVLEMAASASERVDREFGRRLLLAKELLDLDPPEALAEIGTSPMVGETVPAAFFCYIGFEPEEALIAAASAGGDTDTIASIAGALAGAARGSEWIPERWLSRLEDRERIECVAADLAILAGRVCPGLR</sequence>
<dbReference type="EMBL" id="CP003117">
    <property type="protein sequence ID" value="AET64993.1"/>
    <property type="molecule type" value="Genomic_DNA"/>
</dbReference>
<dbReference type="InterPro" id="IPR036705">
    <property type="entry name" value="Ribosyl_crysJ1_sf"/>
</dbReference>
<evidence type="ECO:0000313" key="4">
    <source>
        <dbReference type="EMBL" id="AET64993.1"/>
    </source>
</evidence>
<dbReference type="GO" id="GO:0046872">
    <property type="term" value="F:metal ion binding"/>
    <property type="evidence" value="ECO:0007669"/>
    <property type="project" value="UniProtKB-KW"/>
</dbReference>
<dbReference type="PATRIC" id="fig|1110509.7.peg.1815"/>
<dbReference type="AlphaFoldDB" id="G7WPW2"/>
<name>G7WPW2_METH6</name>
<dbReference type="InterPro" id="IPR050792">
    <property type="entry name" value="ADP-ribosylglycohydrolase"/>
</dbReference>
<keyword evidence="5" id="KW-1185">Reference proteome</keyword>
<dbReference type="InterPro" id="IPR005502">
    <property type="entry name" value="Ribosyl_crysJ1"/>
</dbReference>
<evidence type="ECO:0000313" key="5">
    <source>
        <dbReference type="Proteomes" id="UP000005877"/>
    </source>
</evidence>
<dbReference type="SUPFAM" id="SSF101478">
    <property type="entry name" value="ADP-ribosylglycohydrolase"/>
    <property type="match status" value="1"/>
</dbReference>
<dbReference type="STRING" id="1110509.Mhar_1633"/>
<feature type="binding site" evidence="3">
    <location>
        <position position="64"/>
    </location>
    <ligand>
        <name>Mg(2+)</name>
        <dbReference type="ChEBI" id="CHEBI:18420"/>
        <label>1</label>
    </ligand>
</feature>
<dbReference type="PANTHER" id="PTHR16222:SF24">
    <property type="entry name" value="ADP-RIBOSYLHYDROLASE ARH3"/>
    <property type="match status" value="1"/>
</dbReference>
<protein>
    <submittedName>
        <fullName evidence="4">ADP-ribosylglycohydrolase superfamily</fullName>
    </submittedName>
</protein>
<keyword evidence="2 4" id="KW-0378">Hydrolase</keyword>
<dbReference type="GeneID" id="12510802"/>
<feature type="binding site" evidence="3">
    <location>
        <position position="269"/>
    </location>
    <ligand>
        <name>Mg(2+)</name>
        <dbReference type="ChEBI" id="CHEBI:18420"/>
        <label>1</label>
    </ligand>
</feature>
<feature type="binding site" evidence="3">
    <location>
        <position position="63"/>
    </location>
    <ligand>
        <name>Mg(2+)</name>
        <dbReference type="ChEBI" id="CHEBI:18420"/>
        <label>1</label>
    </ligand>
</feature>
<evidence type="ECO:0000256" key="3">
    <source>
        <dbReference type="PIRSR" id="PIRSR605502-1"/>
    </source>
</evidence>
<feature type="binding site" evidence="3">
    <location>
        <position position="62"/>
    </location>
    <ligand>
        <name>Mg(2+)</name>
        <dbReference type="ChEBI" id="CHEBI:18420"/>
        <label>1</label>
    </ligand>
</feature>
<evidence type="ECO:0000256" key="2">
    <source>
        <dbReference type="ARBA" id="ARBA00022801"/>
    </source>
</evidence>
<dbReference type="Proteomes" id="UP000005877">
    <property type="component" value="Chromosome"/>
</dbReference>
<accession>G7WPW2</accession>
<dbReference type="Pfam" id="PF03747">
    <property type="entry name" value="ADP_ribosyl_GH"/>
    <property type="match status" value="1"/>
</dbReference>
<dbReference type="Gene3D" id="1.10.4080.10">
    <property type="entry name" value="ADP-ribosylation/Crystallin J1"/>
    <property type="match status" value="1"/>
</dbReference>
<comment type="similarity">
    <text evidence="1">Belongs to the ADP-ribosylglycohydrolase family.</text>
</comment>
<dbReference type="PANTHER" id="PTHR16222">
    <property type="entry name" value="ADP-RIBOSYLGLYCOHYDROLASE"/>
    <property type="match status" value="1"/>
</dbReference>
<keyword evidence="3" id="KW-0460">Magnesium</keyword>
<gene>
    <name evidence="4" type="ordered locus">Mhar_1633</name>
</gene>
<organism evidence="4 5">
    <name type="scientific">Methanothrix harundinacea (strain 6Ac)</name>
    <name type="common">Methanosaeta harundinacea</name>
    <dbReference type="NCBI Taxonomy" id="1110509"/>
    <lineage>
        <taxon>Archaea</taxon>
        <taxon>Methanobacteriati</taxon>
        <taxon>Methanobacteriota</taxon>
        <taxon>Stenosarchaea group</taxon>
        <taxon>Methanomicrobia</taxon>
        <taxon>Methanotrichales</taxon>
        <taxon>Methanotrichaceae</taxon>
        <taxon>Methanothrix</taxon>
    </lineage>
</organism>
<dbReference type="GO" id="GO:0016787">
    <property type="term" value="F:hydrolase activity"/>
    <property type="evidence" value="ECO:0007669"/>
    <property type="project" value="UniProtKB-KW"/>
</dbReference>
<reference evidence="4 5" key="1">
    <citation type="journal article" date="2012" name="PLoS ONE">
        <title>The genome characteristics and predicted function of methyl-group oxidation pathway in the obligate aceticlastic methanogens, Methanosaeta spp.</title>
        <authorList>
            <person name="Zhu J."/>
            <person name="Zheng H."/>
            <person name="Ai G."/>
            <person name="Zhang G."/>
            <person name="Liu D."/>
            <person name="Liu X."/>
            <person name="Dong X."/>
        </authorList>
    </citation>
    <scope>NUCLEOTIDE SEQUENCE [LARGE SCALE GENOMIC DNA]</scope>
    <source>
        <strain evidence="4 5">6Ac</strain>
    </source>
</reference>
<feature type="binding site" evidence="3">
    <location>
        <position position="266"/>
    </location>
    <ligand>
        <name>Mg(2+)</name>
        <dbReference type="ChEBI" id="CHEBI:18420"/>
        <label>1</label>
    </ligand>
</feature>
<proteinExistence type="inferred from homology"/>
<dbReference type="HOGENOM" id="CLU_024566_7_0_2"/>